<gene>
    <name evidence="2" type="ORF">PBK173_000480500</name>
    <name evidence="4" type="ORF">PBNK65E_000470800</name>
    <name evidence="3" type="ORF">PBNK65NY_000469400</name>
    <name evidence="5" type="ORF">PBSP11A_000470400</name>
</gene>
<dbReference type="OMA" id="SCGNINH"/>
<evidence type="ECO:0000313" key="3">
    <source>
        <dbReference type="EMBL" id="SCM26935.1"/>
    </source>
</evidence>
<dbReference type="EMBL" id="LT608262">
    <property type="protein sequence ID" value="SCO64458.1"/>
    <property type="molecule type" value="Genomic_DNA"/>
</dbReference>
<evidence type="ECO:0000313" key="2">
    <source>
        <dbReference type="EMBL" id="CXJ26543.1"/>
    </source>
</evidence>
<dbReference type="EMBL" id="LT160034">
    <property type="protein sequence ID" value="CXJ26543.1"/>
    <property type="molecule type" value="Genomic_DNA"/>
</dbReference>
<evidence type="ECO:0000313" key="6">
    <source>
        <dbReference type="Proteomes" id="UP000069549"/>
    </source>
</evidence>
<dbReference type="Proteomes" id="UP000220214">
    <property type="component" value="Chromosome 14"/>
</dbReference>
<evidence type="ECO:0000313" key="9">
    <source>
        <dbReference type="Proteomes" id="UP000516480"/>
    </source>
</evidence>
<dbReference type="Proteomes" id="UP000219860">
    <property type="component" value="Chromosome 14"/>
</dbReference>
<dbReference type="OrthoDB" id="372279at2759"/>
<feature type="coiled-coil region" evidence="1">
    <location>
        <begin position="315"/>
        <end position="342"/>
    </location>
</feature>
<dbReference type="EMBL" id="LT608150">
    <property type="protein sequence ID" value="SCM26935.1"/>
    <property type="molecule type" value="Genomic_DNA"/>
</dbReference>
<keyword evidence="1" id="KW-0175">Coiled coil</keyword>
<evidence type="ECO:0000313" key="8">
    <source>
        <dbReference type="Proteomes" id="UP000220214"/>
    </source>
</evidence>
<evidence type="ECO:0000313" key="7">
    <source>
        <dbReference type="Proteomes" id="UP000219860"/>
    </source>
</evidence>
<name>A0A113T691_PLABE</name>
<proteinExistence type="predicted"/>
<dbReference type="EMBL" id="LT614640">
    <property type="protein sequence ID" value="SCN28711.1"/>
    <property type="molecule type" value="Genomic_DNA"/>
</dbReference>
<protein>
    <submittedName>
        <fullName evidence="2">Uncharacterized protein</fullName>
    </submittedName>
</protein>
<sequence>MANIVIKKQKINCLNYKICSNDEKYKLNQEKGVICIDSYNSGKIWLYEKISNLCQTVFKTRNESEYGKKKRKKKNVYNIPNANKKNIILNKSYRNTFDHITLLKSLLSIYEFFNKENVQDIICLQLCNELIKENDNKNKSYNIVKTIQPNNEHIYSEIKNCQKKKNNIINYRINENKKLSKDNINNIFVNLVNEKYGLFFIFNTIFFANLKNYYYFVDVINVLNYIGHRAIPHIDTFLDSLGKEKEIGEDKGDKETDSQNNDKMNLIYEQIALFVEYFYDVLIYETEKSDTGIFSNKFVNQIKEKSTKLVKQIKKQNQSNNIEEIKKKLKILKNKKSDEEFLFLSMNECNKQIYNELNKIPDLFYGISKINEHPNSEIGNNNTQVLKTDTVLSCSDEESWASNLDDSIDLKKKNAHMIFSNSESLKASQLSTSTQEIDESNEKKNNIVISSFEQGAENSSKPEPKKNSIEKLILSFYNHAKMIISSNDYINKKEKKNKADKASNENSFYQVFNMEINMHSSKVGKVENDTQNYAQVESSDIVHNEIINNQTNLKIDQTNVLLNELVINKENNNVTQQMNTNLDQVPVSQNEEKDQKNKNDVCDNDIDICGEESDTCLKQGEDESVEMSNQENEECENKLSDEEEEDKQIINFLKNKTKHIDKYSYREALKKSLECNTNCSVENHYDEKIEFIKKIKKLSDLIKNKKFDNKYKKIWEKKVNKFKCNKLQRAYKICLSILFSIVKDINKLKKELKEMGNFIFINSGIEKYLKNETDIILNCKNSQDELKGKKENNIINNFFLRKYFFTDSEINSCNYKDRQKKKKKYISYIPLKNYRILSCSLKEIFNEKLLREKLENILYYIEYDKDIPDYCKFFFKEFKIKDRYLYNIQTLYNSNYIPNIECINMIINSLNYNYEEIYKKKYFFKYEYNYTYLSEIPSVYCCNVQIVKYLEFLKLKETCNNIIKNNKIYDQFLNHLSNYILEESYFIIPFFASYGKFIIVIKKNKSGNNENAFMDLLKYKNTISYDIFINSFSYPNDTSFQAIVHFSHVFINILRTFFKKRNSDENIPEILYSPMSNIEKQKLIYHEMESATNRGHIIMNMLFLIESFFNNTKKVKPPVIFYEGLRFLYIVRLIEFYYQKMQYNT</sequence>
<organism evidence="2 6">
    <name type="scientific">Plasmodium berghei</name>
    <dbReference type="NCBI Taxonomy" id="5821"/>
    <lineage>
        <taxon>Eukaryota</taxon>
        <taxon>Sar</taxon>
        <taxon>Alveolata</taxon>
        <taxon>Apicomplexa</taxon>
        <taxon>Aconoidasida</taxon>
        <taxon>Haemosporida</taxon>
        <taxon>Plasmodiidae</taxon>
        <taxon>Plasmodium</taxon>
        <taxon>Plasmodium (Vinckeia)</taxon>
    </lineage>
</organism>
<evidence type="ECO:0000313" key="5">
    <source>
        <dbReference type="EMBL" id="SCO64458.1"/>
    </source>
</evidence>
<dbReference type="Proteomes" id="UP000069549">
    <property type="component" value="Chromosome 14"/>
</dbReference>
<dbReference type="Proteomes" id="UP000516480">
    <property type="component" value="Chromosome 14"/>
</dbReference>
<reference evidence="2 6" key="1">
    <citation type="submission" date="2016-02" db="EMBL/GenBank/DDBJ databases">
        <authorList>
            <consortium name="Pathogen Informatics"/>
        </authorList>
    </citation>
    <scope>NUCLEOTIDE SEQUENCE [LARGE SCALE GENOMIC DNA]</scope>
    <source>
        <strain evidence="2 6">K173</strain>
        <strain evidence="3 9">NK65 ny</strain>
        <strain evidence="4 8">NK65e</strain>
        <strain evidence="5 7">SP11 Antwerpcl1</strain>
    </source>
</reference>
<accession>A0A113T691</accession>
<dbReference type="AlphaFoldDB" id="A0A113T691"/>
<evidence type="ECO:0000256" key="1">
    <source>
        <dbReference type="SAM" id="Coils"/>
    </source>
</evidence>
<evidence type="ECO:0000313" key="4">
    <source>
        <dbReference type="EMBL" id="SCN28711.1"/>
    </source>
</evidence>
<dbReference type="VEuPathDB" id="PlasmoDB:PBANKA_1453000"/>